<evidence type="ECO:0000313" key="3">
    <source>
        <dbReference type="Proteomes" id="UP001317322"/>
    </source>
</evidence>
<dbReference type="Proteomes" id="UP001317322">
    <property type="component" value="Chromosome"/>
</dbReference>
<name>A0ABY5K627_9CELL</name>
<feature type="region of interest" description="Disordered" evidence="1">
    <location>
        <begin position="450"/>
        <end position="473"/>
    </location>
</feature>
<evidence type="ECO:0000256" key="1">
    <source>
        <dbReference type="SAM" id="MobiDB-lite"/>
    </source>
</evidence>
<gene>
    <name evidence="2" type="ORF">NP075_00410</name>
</gene>
<feature type="compositionally biased region" description="Basic and acidic residues" evidence="1">
    <location>
        <begin position="1"/>
        <end position="10"/>
    </location>
</feature>
<keyword evidence="3" id="KW-1185">Reference proteome</keyword>
<feature type="region of interest" description="Disordered" evidence="1">
    <location>
        <begin position="1"/>
        <end position="29"/>
    </location>
</feature>
<protein>
    <recommendedName>
        <fullName evidence="4">HEXXH motif domain-containing protein</fullName>
    </recommendedName>
</protein>
<evidence type="ECO:0008006" key="4">
    <source>
        <dbReference type="Google" id="ProtNLM"/>
    </source>
</evidence>
<reference evidence="2 3" key="1">
    <citation type="submission" date="2022-07" db="EMBL/GenBank/DDBJ databases">
        <title>Novel species in genus cellulomonas.</title>
        <authorList>
            <person name="Ye L."/>
        </authorList>
    </citation>
    <scope>NUCLEOTIDE SEQUENCE [LARGE SCALE GENOMIC DNA]</scope>
    <source>
        <strain evidence="3">zg-Y908</strain>
    </source>
</reference>
<dbReference type="EMBL" id="CP101989">
    <property type="protein sequence ID" value="UUI65244.1"/>
    <property type="molecule type" value="Genomic_DNA"/>
</dbReference>
<organism evidence="2 3">
    <name type="scientific">Cellulomonas wangsupingiae</name>
    <dbReference type="NCBI Taxonomy" id="2968085"/>
    <lineage>
        <taxon>Bacteria</taxon>
        <taxon>Bacillati</taxon>
        <taxon>Actinomycetota</taxon>
        <taxon>Actinomycetes</taxon>
        <taxon>Micrococcales</taxon>
        <taxon>Cellulomonadaceae</taxon>
        <taxon>Cellulomonas</taxon>
    </lineage>
</organism>
<evidence type="ECO:0000313" key="2">
    <source>
        <dbReference type="EMBL" id="UUI65244.1"/>
    </source>
</evidence>
<sequence>MTTTHADRTRRAAPGRSPRGPVPRGPVPDGATLAPALVAQEAEALLVRLGRLRPFVMTETMVLAAALPYDAHRAIEQFLHTGRTTLRDQVEGFLDWLTGPGAAAPAWEQQRRFVAIRMRFNDVLSQLDVFAEVVTQRSEQGTGVWLSGLDRLAADAVRLPDPPVEPPPLVCYLARGAGAAIRRARTRLPGGRLSPVAIIRVPRERMVGHGVASSLIHEVGHQVAAQLELVPSLQDAIARRRARAGPAEAAAWEGWHSTVSECVADLWSVGKLGISSTLGLLAVVSLPRALTFRPPHGDPHPMPYVRVLLSAAIGRAFYPHPQWDALVAAWKACYPVQDVTPEVRADIARLEGTADEFAHLMAAHRPASLGGRAISDVLPLATRTPERLLALRRTWGDDLGVLARRPPTLVFAVMGQARGAGLVAPQQESAVLADVLAAWAVRSSIDVMARPHPAPGHHAPQRPAAPVAASAQP</sequence>
<feature type="compositionally biased region" description="Low complexity" evidence="1">
    <location>
        <begin position="456"/>
        <end position="466"/>
    </location>
</feature>
<dbReference type="RefSeq" id="WP_227563740.1">
    <property type="nucleotide sequence ID" value="NZ_CP101989.1"/>
</dbReference>
<proteinExistence type="predicted"/>
<accession>A0ABY5K627</accession>